<accession>A0A2H3F000</accession>
<proteinExistence type="predicted"/>
<evidence type="ECO:0000313" key="2">
    <source>
        <dbReference type="Proteomes" id="UP000217790"/>
    </source>
</evidence>
<organism evidence="1 2">
    <name type="scientific">Armillaria gallica</name>
    <name type="common">Bulbous honey fungus</name>
    <name type="synonym">Armillaria bulbosa</name>
    <dbReference type="NCBI Taxonomy" id="47427"/>
    <lineage>
        <taxon>Eukaryota</taxon>
        <taxon>Fungi</taxon>
        <taxon>Dikarya</taxon>
        <taxon>Basidiomycota</taxon>
        <taxon>Agaricomycotina</taxon>
        <taxon>Agaricomycetes</taxon>
        <taxon>Agaricomycetidae</taxon>
        <taxon>Agaricales</taxon>
        <taxon>Marasmiineae</taxon>
        <taxon>Physalacriaceae</taxon>
        <taxon>Armillaria</taxon>
    </lineage>
</organism>
<evidence type="ECO:0008006" key="3">
    <source>
        <dbReference type="Google" id="ProtNLM"/>
    </source>
</evidence>
<reference evidence="2" key="1">
    <citation type="journal article" date="2017" name="Nat. Ecol. Evol.">
        <title>Genome expansion and lineage-specific genetic innovations in the forest pathogenic fungi Armillaria.</title>
        <authorList>
            <person name="Sipos G."/>
            <person name="Prasanna A.N."/>
            <person name="Walter M.C."/>
            <person name="O'Connor E."/>
            <person name="Balint B."/>
            <person name="Krizsan K."/>
            <person name="Kiss B."/>
            <person name="Hess J."/>
            <person name="Varga T."/>
            <person name="Slot J."/>
            <person name="Riley R."/>
            <person name="Boka B."/>
            <person name="Rigling D."/>
            <person name="Barry K."/>
            <person name="Lee J."/>
            <person name="Mihaltcheva S."/>
            <person name="LaButti K."/>
            <person name="Lipzen A."/>
            <person name="Waldron R."/>
            <person name="Moloney N.M."/>
            <person name="Sperisen C."/>
            <person name="Kredics L."/>
            <person name="Vagvoelgyi C."/>
            <person name="Patrignani A."/>
            <person name="Fitzpatrick D."/>
            <person name="Nagy I."/>
            <person name="Doyle S."/>
            <person name="Anderson J.B."/>
            <person name="Grigoriev I.V."/>
            <person name="Gueldener U."/>
            <person name="Muensterkoetter M."/>
            <person name="Nagy L.G."/>
        </authorList>
    </citation>
    <scope>NUCLEOTIDE SEQUENCE [LARGE SCALE GENOMIC DNA]</scope>
    <source>
        <strain evidence="2">Ar21-2</strain>
    </source>
</reference>
<keyword evidence="2" id="KW-1185">Reference proteome</keyword>
<protein>
    <recommendedName>
        <fullName evidence="3">Protein kinase domain-containing protein</fullName>
    </recommendedName>
</protein>
<dbReference type="AlphaFoldDB" id="A0A2H3F000"/>
<dbReference type="STRING" id="47427.A0A2H3F000"/>
<name>A0A2H3F000_ARMGA</name>
<evidence type="ECO:0000313" key="1">
    <source>
        <dbReference type="EMBL" id="PBL03957.1"/>
    </source>
</evidence>
<dbReference type="EMBL" id="KZ293644">
    <property type="protein sequence ID" value="PBL03957.1"/>
    <property type="molecule type" value="Genomic_DNA"/>
</dbReference>
<dbReference type="Proteomes" id="UP000217790">
    <property type="component" value="Unassembled WGS sequence"/>
</dbReference>
<gene>
    <name evidence="1" type="ORF">ARMGADRAFT_1022497</name>
</gene>
<dbReference type="OrthoDB" id="3026831at2759"/>
<sequence length="400" mass="44278">MTLFQVQGLLIRLSAIGTNGEVSGQGRLERTLNEPDVRTVEELDVIPEEELHVGKGFRLLLAQVCGKNAVLKVFEGEDAQKNYEKTVNFEKDLIHSNFLHLKSYYVSGSSPFIVYNPDVRATAEQVIAAAIPSGVIPTFIAGAQSVEYPFHLGSSLFGLKFEQDLWHCSLSNLLRHGINLHSVRIEDFSIFMNHTGKVILSFDGFSNSASVVSRRDRTGLDILSDLCYKTFNAANEILYRDTLTRTSDILEPSNSSIVEAEIEGQMNTASGKPDTVATIDANLPRSRREIMWQGIGENNITLDEISYQFKTAVSSLSFALFSLEHIARAQDIDERRMWKRANSTVNADSLMMESLPLSNAPSVRSGDIVDTVMIHQVTNAGDVLSLAIEATVILNIDNSY</sequence>
<dbReference type="InParanoid" id="A0A2H3F000"/>